<evidence type="ECO:0000259" key="11">
    <source>
        <dbReference type="Pfam" id="PF00122"/>
    </source>
</evidence>
<evidence type="ECO:0000313" key="13">
    <source>
        <dbReference type="Proteomes" id="UP000239560"/>
    </source>
</evidence>
<keyword evidence="4" id="KW-0547">Nucleotide-binding</keyword>
<dbReference type="Gene3D" id="2.70.150.10">
    <property type="entry name" value="Calcium-transporting ATPase, cytoplasmic transduction domain A"/>
    <property type="match status" value="1"/>
</dbReference>
<evidence type="ECO:0000256" key="1">
    <source>
        <dbReference type="ARBA" id="ARBA00004127"/>
    </source>
</evidence>
<name>A0A2T0A6D5_RHOTO</name>
<evidence type="ECO:0000256" key="7">
    <source>
        <dbReference type="ARBA" id="ARBA00022967"/>
    </source>
</evidence>
<dbReference type="FunFam" id="2.70.150.10:FF:000160">
    <property type="entry name" value="Sarcoplasmic/endoplasmic reticulum calcium ATPase 1"/>
    <property type="match status" value="1"/>
</dbReference>
<keyword evidence="2" id="KW-0597">Phosphoprotein</keyword>
<keyword evidence="8" id="KW-1133">Transmembrane helix</keyword>
<keyword evidence="3" id="KW-0812">Transmembrane</keyword>
<keyword evidence="6" id="KW-0460">Magnesium</keyword>
<feature type="domain" description="P-type ATPase A" evidence="11">
    <location>
        <begin position="1"/>
        <end position="80"/>
    </location>
</feature>
<reference evidence="12 13" key="1">
    <citation type="journal article" date="2018" name="Elife">
        <title>Functional genomics of lipid metabolism in the oleaginous yeast Rhodosporidium toruloides.</title>
        <authorList>
            <person name="Coradetti S.T."/>
            <person name="Pinel D."/>
            <person name="Geiselman G."/>
            <person name="Ito M."/>
            <person name="Mondo S."/>
            <person name="Reilly M.C."/>
            <person name="Cheng Y.F."/>
            <person name="Bauer S."/>
            <person name="Grigoriev I."/>
            <person name="Gladden J.M."/>
            <person name="Simmons B.A."/>
            <person name="Brem R."/>
            <person name="Arkin A.P."/>
            <person name="Skerker J.M."/>
        </authorList>
    </citation>
    <scope>NUCLEOTIDE SEQUENCE [LARGE SCALE GENOMIC DNA]</scope>
    <source>
        <strain evidence="12 13">NBRC 0880</strain>
    </source>
</reference>
<evidence type="ECO:0000256" key="5">
    <source>
        <dbReference type="ARBA" id="ARBA00022840"/>
    </source>
</evidence>
<protein>
    <submittedName>
        <fullName evidence="12">E1-E2 ATPase-domain containing protein</fullName>
    </submittedName>
</protein>
<evidence type="ECO:0000256" key="2">
    <source>
        <dbReference type="ARBA" id="ARBA00022553"/>
    </source>
</evidence>
<keyword evidence="7" id="KW-1278">Translocase</keyword>
<keyword evidence="9" id="KW-0472">Membrane</keyword>
<evidence type="ECO:0000256" key="9">
    <source>
        <dbReference type="ARBA" id="ARBA00023136"/>
    </source>
</evidence>
<comment type="subcellular location">
    <subcellularLocation>
        <location evidence="1">Endomembrane system</location>
        <topology evidence="1">Multi-pass membrane protein</topology>
    </subcellularLocation>
</comment>
<dbReference type="GO" id="GO:0005524">
    <property type="term" value="F:ATP binding"/>
    <property type="evidence" value="ECO:0007669"/>
    <property type="project" value="UniProtKB-KW"/>
</dbReference>
<dbReference type="InterPro" id="IPR059000">
    <property type="entry name" value="ATPase_P-type_domA"/>
</dbReference>
<evidence type="ECO:0000256" key="4">
    <source>
        <dbReference type="ARBA" id="ARBA00022741"/>
    </source>
</evidence>
<dbReference type="Gene3D" id="1.20.1110.10">
    <property type="entry name" value="Calcium-transporting ATPase, transmembrane domain"/>
    <property type="match status" value="1"/>
</dbReference>
<dbReference type="SUPFAM" id="SSF81653">
    <property type="entry name" value="Calcium ATPase, transduction domain A"/>
    <property type="match status" value="1"/>
</dbReference>
<dbReference type="Proteomes" id="UP000239560">
    <property type="component" value="Unassembled WGS sequence"/>
</dbReference>
<sequence length="146" mass="15863">VPANSRVVSISLASFTVDQALLTGESYSVSNLTGVVQDEKAVKQDMVNMLFSGTTVVTGKAQALVVATGTQTAISDIHTSITSQTSEKTPLKQKVRRLRRAARHGYRRHLCPRLGRQLPKLERPVARQSSSERQSAPTFETSSLLA</sequence>
<proteinExistence type="predicted"/>
<dbReference type="GO" id="GO:0012505">
    <property type="term" value="C:endomembrane system"/>
    <property type="evidence" value="ECO:0007669"/>
    <property type="project" value="UniProtKB-SubCell"/>
</dbReference>
<evidence type="ECO:0000256" key="3">
    <source>
        <dbReference type="ARBA" id="ARBA00022692"/>
    </source>
</evidence>
<evidence type="ECO:0000256" key="10">
    <source>
        <dbReference type="SAM" id="MobiDB-lite"/>
    </source>
</evidence>
<feature type="compositionally biased region" description="Polar residues" evidence="10">
    <location>
        <begin position="127"/>
        <end position="146"/>
    </location>
</feature>
<dbReference type="InterPro" id="IPR008250">
    <property type="entry name" value="ATPase_P-typ_transduc_dom_A_sf"/>
</dbReference>
<dbReference type="PANTHER" id="PTHR42861">
    <property type="entry name" value="CALCIUM-TRANSPORTING ATPASE"/>
    <property type="match status" value="1"/>
</dbReference>
<evidence type="ECO:0000256" key="8">
    <source>
        <dbReference type="ARBA" id="ARBA00022989"/>
    </source>
</evidence>
<dbReference type="Pfam" id="PF00122">
    <property type="entry name" value="E1-E2_ATPase"/>
    <property type="match status" value="1"/>
</dbReference>
<evidence type="ECO:0000256" key="6">
    <source>
        <dbReference type="ARBA" id="ARBA00022842"/>
    </source>
</evidence>
<feature type="region of interest" description="Disordered" evidence="10">
    <location>
        <begin position="112"/>
        <end position="146"/>
    </location>
</feature>
<dbReference type="AlphaFoldDB" id="A0A2T0A6D5"/>
<keyword evidence="5" id="KW-0067">ATP-binding</keyword>
<accession>A0A2T0A6D5</accession>
<gene>
    <name evidence="12" type="ORF">AAT19DRAFT_15140</name>
</gene>
<dbReference type="OrthoDB" id="3346642at2759"/>
<dbReference type="EMBL" id="LCTV02000007">
    <property type="protein sequence ID" value="PRQ73573.1"/>
    <property type="molecule type" value="Genomic_DNA"/>
</dbReference>
<feature type="non-terminal residue" evidence="12">
    <location>
        <position position="1"/>
    </location>
</feature>
<organism evidence="12 13">
    <name type="scientific">Rhodotorula toruloides</name>
    <name type="common">Yeast</name>
    <name type="synonym">Rhodosporidium toruloides</name>
    <dbReference type="NCBI Taxonomy" id="5286"/>
    <lineage>
        <taxon>Eukaryota</taxon>
        <taxon>Fungi</taxon>
        <taxon>Dikarya</taxon>
        <taxon>Basidiomycota</taxon>
        <taxon>Pucciniomycotina</taxon>
        <taxon>Microbotryomycetes</taxon>
        <taxon>Sporidiobolales</taxon>
        <taxon>Sporidiobolaceae</taxon>
        <taxon>Rhodotorula</taxon>
    </lineage>
</organism>
<comment type="caution">
    <text evidence="12">The sequence shown here is derived from an EMBL/GenBank/DDBJ whole genome shotgun (WGS) entry which is preliminary data.</text>
</comment>
<evidence type="ECO:0000313" key="12">
    <source>
        <dbReference type="EMBL" id="PRQ73573.1"/>
    </source>
</evidence>